<reference evidence="1" key="2">
    <citation type="submission" date="2015-06" db="UniProtKB">
        <authorList>
            <consortium name="EnsemblPlants"/>
        </authorList>
    </citation>
    <scope>IDENTIFICATION</scope>
    <source>
        <strain evidence="1">cv. Heinz 1706</strain>
    </source>
</reference>
<protein>
    <submittedName>
        <fullName evidence="1">Uncharacterized protein</fullName>
    </submittedName>
</protein>
<dbReference type="Gramene" id="Solyc01g033990.1.1">
    <property type="protein sequence ID" value="Solyc01g033990.1.1"/>
    <property type="gene ID" value="Solyc01g033990.1"/>
</dbReference>
<dbReference type="PANTHER" id="PTHR31354">
    <property type="entry name" value="OS01G0793500 PROTEIN"/>
    <property type="match status" value="1"/>
</dbReference>
<organism evidence="1">
    <name type="scientific">Solanum lycopersicum</name>
    <name type="common">Tomato</name>
    <name type="synonym">Lycopersicon esculentum</name>
    <dbReference type="NCBI Taxonomy" id="4081"/>
    <lineage>
        <taxon>Eukaryota</taxon>
        <taxon>Viridiplantae</taxon>
        <taxon>Streptophyta</taxon>
        <taxon>Embryophyta</taxon>
        <taxon>Tracheophyta</taxon>
        <taxon>Spermatophyta</taxon>
        <taxon>Magnoliopsida</taxon>
        <taxon>eudicotyledons</taxon>
        <taxon>Gunneridae</taxon>
        <taxon>Pentapetalae</taxon>
        <taxon>asterids</taxon>
        <taxon>lamiids</taxon>
        <taxon>Solanales</taxon>
        <taxon>Solanaceae</taxon>
        <taxon>Solanoideae</taxon>
        <taxon>Solaneae</taxon>
        <taxon>Solanum</taxon>
        <taxon>Solanum subgen. Lycopersicon</taxon>
    </lineage>
</organism>
<name>K4AV81_SOLLC</name>
<dbReference type="HOGENOM" id="CLU_2282365_0_0_1"/>
<evidence type="ECO:0000313" key="2">
    <source>
        <dbReference type="Proteomes" id="UP000004994"/>
    </source>
</evidence>
<dbReference type="InParanoid" id="K4AV81"/>
<proteinExistence type="predicted"/>
<dbReference type="PhylomeDB" id="K4AV81"/>
<dbReference type="PaxDb" id="4081-Solyc01g033990.1.1"/>
<dbReference type="Proteomes" id="UP000004994">
    <property type="component" value="Chromosome 1"/>
</dbReference>
<keyword evidence="2" id="KW-1185">Reference proteome</keyword>
<sequence>MTVLNQLQPAYVANMWNEALNNRLGTKNLSLPYVLVEVEKCGFSFAKLLPIPEQDDWVYSDGKLTSCVAIYLDESKTTFTFLLVAILLVTDYLRIIDLLCCA</sequence>
<accession>K4AV81</accession>
<dbReference type="EnsemblPlants" id="Solyc01g033990.1.1">
    <property type="protein sequence ID" value="Solyc01g033990.1.1"/>
    <property type="gene ID" value="Solyc01g033990.1"/>
</dbReference>
<reference evidence="1" key="1">
    <citation type="journal article" date="2012" name="Nature">
        <title>The tomato genome sequence provides insights into fleshy fruit evolution.</title>
        <authorList>
            <consortium name="Tomato Genome Consortium"/>
        </authorList>
    </citation>
    <scope>NUCLEOTIDE SEQUENCE [LARGE SCALE GENOMIC DNA]</scope>
    <source>
        <strain evidence="1">cv. Heinz 1706</strain>
    </source>
</reference>
<dbReference type="PANTHER" id="PTHR31354:SF2">
    <property type="entry name" value="OS01G0793500 PROTEIN"/>
    <property type="match status" value="1"/>
</dbReference>
<dbReference type="STRING" id="4081.K4AV81"/>
<dbReference type="eggNOG" id="ENOG502QPWP">
    <property type="taxonomic scope" value="Eukaryota"/>
</dbReference>
<dbReference type="AlphaFoldDB" id="K4AV81"/>
<evidence type="ECO:0000313" key="1">
    <source>
        <dbReference type="EnsemblPlants" id="Solyc01g033990.1.1"/>
    </source>
</evidence>